<dbReference type="AlphaFoldDB" id="A0A8H3G2C3"/>
<dbReference type="OrthoDB" id="4638065at2759"/>
<reference evidence="1" key="1">
    <citation type="submission" date="2021-03" db="EMBL/GenBank/DDBJ databases">
        <authorList>
            <person name="Tagirdzhanova G."/>
        </authorList>
    </citation>
    <scope>NUCLEOTIDE SEQUENCE</scope>
</reference>
<dbReference type="EMBL" id="CAJPDS010000082">
    <property type="protein sequence ID" value="CAF9935382.1"/>
    <property type="molecule type" value="Genomic_DNA"/>
</dbReference>
<gene>
    <name evidence="1" type="ORF">HETSPECPRED_009772</name>
</gene>
<dbReference type="Gene3D" id="3.60.130.30">
    <property type="match status" value="1"/>
</dbReference>
<evidence type="ECO:0000313" key="2">
    <source>
        <dbReference type="Proteomes" id="UP000664521"/>
    </source>
</evidence>
<protein>
    <submittedName>
        <fullName evidence="1">Uncharacterized protein</fullName>
    </submittedName>
</protein>
<comment type="caution">
    <text evidence="1">The sequence shown here is derived from an EMBL/GenBank/DDBJ whole genome shotgun (WGS) entry which is preliminary data.</text>
</comment>
<dbReference type="Proteomes" id="UP000664521">
    <property type="component" value="Unassembled WGS sequence"/>
</dbReference>
<organism evidence="1 2">
    <name type="scientific">Heterodermia speciosa</name>
    <dbReference type="NCBI Taxonomy" id="116794"/>
    <lineage>
        <taxon>Eukaryota</taxon>
        <taxon>Fungi</taxon>
        <taxon>Dikarya</taxon>
        <taxon>Ascomycota</taxon>
        <taxon>Pezizomycotina</taxon>
        <taxon>Lecanoromycetes</taxon>
        <taxon>OSLEUM clade</taxon>
        <taxon>Lecanoromycetidae</taxon>
        <taxon>Caliciales</taxon>
        <taxon>Physciaceae</taxon>
        <taxon>Heterodermia</taxon>
    </lineage>
</organism>
<keyword evidence="2" id="KW-1185">Reference proteome</keyword>
<proteinExistence type="predicted"/>
<accession>A0A8H3G2C3</accession>
<evidence type="ECO:0000313" key="1">
    <source>
        <dbReference type="EMBL" id="CAF9935382.1"/>
    </source>
</evidence>
<sequence length="441" mass="49478">MAPSRITKFVQSTLPDAFRKITKGRVEKPKVAPASTLSKLDDAAKEKAVEAAAVTTPRDGGEEIVGLGSYQTVCHVRTVEADSSTLFNGPVKQVKKTTEAADEHRRRALEYPVIKESTVVKTKDGRPLLYFLKKGIFAGMSADEQQQQGQQSMDAIRRLINNYTPPPPPTEDPRVKEKGIQKMKEWADKGKAYGRYYFAYWIPLGQSGVKPPTISGDSKVHVEEVSKYMQDTAWEHFQISRWISALDPERYQELHTRYHELGEDELQHLYQGEEACHSGLALLVNLAVGPHKDSNDAKDSWTSTNSWGNFKGGDLIIPDYGFRVAQEEGDIVLSHAAILTHMVDEIEDGERFCHVRFTKKNVLRTPAMQSDLQIPCPMAGCQRKPCRSWDVLKKHLRGPSGKSREKANPKTYHLLDTAETREKMDEAKAAYNDPSAVPQDS</sequence>
<name>A0A8H3G2C3_9LECA</name>